<feature type="transmembrane region" description="Helical" evidence="1">
    <location>
        <begin position="56"/>
        <end position="76"/>
    </location>
</feature>
<proteinExistence type="predicted"/>
<evidence type="ECO:0000313" key="2">
    <source>
        <dbReference type="EMBL" id="MXN99478.1"/>
    </source>
</evidence>
<keyword evidence="1" id="KW-1133">Transmembrane helix</keyword>
<keyword evidence="1" id="KW-0472">Membrane</keyword>
<protein>
    <submittedName>
        <fullName evidence="2">Uncharacterized protein</fullName>
    </submittedName>
</protein>
<organism evidence="2 3">
    <name type="scientific">Shinella zoogloeoides</name>
    <name type="common">Crabtreella saccharophila</name>
    <dbReference type="NCBI Taxonomy" id="352475"/>
    <lineage>
        <taxon>Bacteria</taxon>
        <taxon>Pseudomonadati</taxon>
        <taxon>Pseudomonadota</taxon>
        <taxon>Alphaproteobacteria</taxon>
        <taxon>Hyphomicrobiales</taxon>
        <taxon>Rhizobiaceae</taxon>
        <taxon>Shinella</taxon>
    </lineage>
</organism>
<reference evidence="2 3" key="1">
    <citation type="submission" date="2019-12" db="EMBL/GenBank/DDBJ databases">
        <title>Shinella granuli gen. nov., sp. nov., and proposal of the reclassification of Zoogloea ramigera ATCC 19623 as Shinella zoogloeoides sp. nov.</title>
        <authorList>
            <person name="Gao J."/>
        </authorList>
    </citation>
    <scope>NUCLEOTIDE SEQUENCE [LARGE SCALE GENOMIC DNA]</scope>
    <source>
        <strain evidence="2 3">DSM 287</strain>
    </source>
</reference>
<accession>A0A6N8T936</accession>
<comment type="caution">
    <text evidence="2">The sequence shown here is derived from an EMBL/GenBank/DDBJ whole genome shotgun (WGS) entry which is preliminary data.</text>
</comment>
<gene>
    <name evidence="2" type="ORF">GR156_04145</name>
</gene>
<sequence>MKLSENTPWLLVGGDLRKDAPYFVPLGFLVAVLQVVGYGYFNKANWGETLLLEHLAFHSTAFSILFLWGGRLLLIWQGKRRGMAYLDAMITNVANRAVGFASVAACVIFGFAIVPGISGAFWHAGMFMLCSFYFVCLAEVAANPLLGKGDSKAHPIALGVIIGMPFALSRIAF</sequence>
<feature type="transmembrane region" description="Helical" evidence="1">
    <location>
        <begin position="97"/>
        <end position="114"/>
    </location>
</feature>
<dbReference type="OrthoDB" id="8419431at2"/>
<dbReference type="AlphaFoldDB" id="A0A6N8T936"/>
<dbReference type="EMBL" id="WUML01000002">
    <property type="protein sequence ID" value="MXN99478.1"/>
    <property type="molecule type" value="Genomic_DNA"/>
</dbReference>
<feature type="transmembrane region" description="Helical" evidence="1">
    <location>
        <begin position="153"/>
        <end position="172"/>
    </location>
</feature>
<evidence type="ECO:0000256" key="1">
    <source>
        <dbReference type="SAM" id="Phobius"/>
    </source>
</evidence>
<dbReference type="Proteomes" id="UP000440304">
    <property type="component" value="Unassembled WGS sequence"/>
</dbReference>
<dbReference type="RefSeq" id="WP_160784882.1">
    <property type="nucleotide sequence ID" value="NZ_CP086610.1"/>
</dbReference>
<keyword evidence="1" id="KW-0812">Transmembrane</keyword>
<feature type="transmembrane region" description="Helical" evidence="1">
    <location>
        <begin position="20"/>
        <end position="41"/>
    </location>
</feature>
<feature type="transmembrane region" description="Helical" evidence="1">
    <location>
        <begin position="120"/>
        <end position="141"/>
    </location>
</feature>
<name>A0A6N8T936_SHIZO</name>
<evidence type="ECO:0000313" key="3">
    <source>
        <dbReference type="Proteomes" id="UP000440304"/>
    </source>
</evidence>